<keyword evidence="3" id="KW-1185">Reference proteome</keyword>
<dbReference type="InterPro" id="IPR007484">
    <property type="entry name" value="Peptidase_M28"/>
</dbReference>
<dbReference type="EMBL" id="JBHSGP010000008">
    <property type="protein sequence ID" value="MFC4721625.1"/>
    <property type="molecule type" value="Genomic_DNA"/>
</dbReference>
<comment type="caution">
    <text evidence="2">The sequence shown here is derived from an EMBL/GenBank/DDBJ whole genome shotgun (WGS) entry which is preliminary data.</text>
</comment>
<name>A0ABV9N3Q0_9FLAO</name>
<evidence type="ECO:0000259" key="1">
    <source>
        <dbReference type="Pfam" id="PF04389"/>
    </source>
</evidence>
<protein>
    <submittedName>
        <fullName evidence="2">M28 family peptidase</fullName>
    </submittedName>
</protein>
<dbReference type="InterPro" id="IPR045175">
    <property type="entry name" value="M28_fam"/>
</dbReference>
<dbReference type="PANTHER" id="PTHR12147:SF26">
    <property type="entry name" value="PEPTIDASE M28 DOMAIN-CONTAINING PROTEIN"/>
    <property type="match status" value="1"/>
</dbReference>
<gene>
    <name evidence="2" type="ORF">ACFO5O_04805</name>
</gene>
<sequence>MKVFIFASALSLVGSCATIRYTEKIQNIKDSIVFENVERIGNYANSITSEELKDHVYILSSDSFYGRKTGDIGFNKASNYLKDFYLNEGILSPLGDTYFQHIPKSFFFSDIEGSQNIVAYIEGSKYPDEILIISSHADHLGMKNNQVYHGADDNGSGTAALLEMAQAFQLAKQNGYGPKRSILFLHFTGEEEGLEGSRYYTKYPIFPLENTIANLNMDMIGRVDKFHQEDPNYVYIIGADRLSTELHYISEAANNLFTHLNLDYKFNSENDGNRYYYRSDHYNFAQHNIPVIFYFDGEHEDYHQPTDTPDKLDYALLQKRTQLIFTTAWYLANSNNRISVDKI</sequence>
<reference evidence="3" key="1">
    <citation type="journal article" date="2019" name="Int. J. Syst. Evol. Microbiol.">
        <title>The Global Catalogue of Microorganisms (GCM) 10K type strain sequencing project: providing services to taxonomists for standard genome sequencing and annotation.</title>
        <authorList>
            <consortium name="The Broad Institute Genomics Platform"/>
            <consortium name="The Broad Institute Genome Sequencing Center for Infectious Disease"/>
            <person name="Wu L."/>
            <person name="Ma J."/>
        </authorList>
    </citation>
    <scope>NUCLEOTIDE SEQUENCE [LARGE SCALE GENOMIC DNA]</scope>
    <source>
        <strain evidence="3">CCUG 63682</strain>
    </source>
</reference>
<dbReference type="Pfam" id="PF04389">
    <property type="entry name" value="Peptidase_M28"/>
    <property type="match status" value="1"/>
</dbReference>
<dbReference type="RefSeq" id="WP_387961445.1">
    <property type="nucleotide sequence ID" value="NZ_JBHSGP010000008.1"/>
</dbReference>
<organism evidence="2 3">
    <name type="scientific">Geojedonia litorea</name>
    <dbReference type="NCBI Taxonomy" id="1268269"/>
    <lineage>
        <taxon>Bacteria</taxon>
        <taxon>Pseudomonadati</taxon>
        <taxon>Bacteroidota</taxon>
        <taxon>Flavobacteriia</taxon>
        <taxon>Flavobacteriales</taxon>
        <taxon>Flavobacteriaceae</taxon>
        <taxon>Geojedonia</taxon>
    </lineage>
</organism>
<dbReference type="PANTHER" id="PTHR12147">
    <property type="entry name" value="METALLOPEPTIDASE M28 FAMILY MEMBER"/>
    <property type="match status" value="1"/>
</dbReference>
<evidence type="ECO:0000313" key="3">
    <source>
        <dbReference type="Proteomes" id="UP001595953"/>
    </source>
</evidence>
<accession>A0ABV9N3Q0</accession>
<dbReference type="Proteomes" id="UP001595953">
    <property type="component" value="Unassembled WGS sequence"/>
</dbReference>
<dbReference type="PROSITE" id="PS51257">
    <property type="entry name" value="PROKAR_LIPOPROTEIN"/>
    <property type="match status" value="1"/>
</dbReference>
<dbReference type="SUPFAM" id="SSF53187">
    <property type="entry name" value="Zn-dependent exopeptidases"/>
    <property type="match status" value="1"/>
</dbReference>
<dbReference type="Gene3D" id="3.40.630.10">
    <property type="entry name" value="Zn peptidases"/>
    <property type="match status" value="1"/>
</dbReference>
<proteinExistence type="predicted"/>
<feature type="domain" description="Peptidase M28" evidence="1">
    <location>
        <begin position="116"/>
        <end position="326"/>
    </location>
</feature>
<evidence type="ECO:0000313" key="2">
    <source>
        <dbReference type="EMBL" id="MFC4721625.1"/>
    </source>
</evidence>